<dbReference type="Pfam" id="PF11227">
    <property type="entry name" value="DUF3025"/>
    <property type="match status" value="1"/>
</dbReference>
<evidence type="ECO:0000313" key="2">
    <source>
        <dbReference type="Proteomes" id="UP001520878"/>
    </source>
</evidence>
<dbReference type="InterPro" id="IPR021390">
    <property type="entry name" value="DUF3025"/>
</dbReference>
<reference evidence="1 2" key="1">
    <citation type="submission" date="2021-10" db="EMBL/GenBank/DDBJ databases">
        <title>Draft genome of Aestuariibacter halophilus JC2043.</title>
        <authorList>
            <person name="Emsley S.A."/>
            <person name="Pfannmuller K.M."/>
            <person name="Ushijima B."/>
            <person name="Saw J.H."/>
            <person name="Videau P."/>
        </authorList>
    </citation>
    <scope>NUCLEOTIDE SEQUENCE [LARGE SCALE GENOMIC DNA]</scope>
    <source>
        <strain evidence="1 2">JC2043</strain>
    </source>
</reference>
<evidence type="ECO:0000313" key="1">
    <source>
        <dbReference type="EMBL" id="MCC2616834.1"/>
    </source>
</evidence>
<name>A0ABS8G8P6_9ALTE</name>
<protein>
    <submittedName>
        <fullName evidence="1">DUF3025 domain-containing protein</fullName>
    </submittedName>
</protein>
<gene>
    <name evidence="1" type="ORF">LJ739_11330</name>
</gene>
<sequence length="286" mass="32168">MTSSSPMSLNPDHPSHWNALFHARADVSPFNQLNDLLSISHLPDWPDADGLNRWVEALGVATVPAFVDQDSLAQGLGYYEEIIASEGIIPTRSRNWHDLFNGIIWLLFPRTKALLNRLHMDDIAAHGVHPRTRRRNHITHFDECGVVLAVSDPSVPELMAEHQWRDALANKREAWGNTISPFVFGHANLEMLLTPHLSLTGKWLAVAVENDFHQLPFAEQCHQLDALLASQLQQQQTFSQPRPLRPLPLLGIPGFWPDNQNPAFYDNTAVFRPKPTPPQTPPSGPR</sequence>
<dbReference type="EMBL" id="JAJEWP010000002">
    <property type="protein sequence ID" value="MCC2616834.1"/>
    <property type="molecule type" value="Genomic_DNA"/>
</dbReference>
<keyword evidence="2" id="KW-1185">Reference proteome</keyword>
<organism evidence="1 2">
    <name type="scientific">Fluctibacter halophilus</name>
    <dbReference type="NCBI Taxonomy" id="226011"/>
    <lineage>
        <taxon>Bacteria</taxon>
        <taxon>Pseudomonadati</taxon>
        <taxon>Pseudomonadota</taxon>
        <taxon>Gammaproteobacteria</taxon>
        <taxon>Alteromonadales</taxon>
        <taxon>Alteromonadaceae</taxon>
        <taxon>Fluctibacter</taxon>
    </lineage>
</organism>
<proteinExistence type="predicted"/>
<comment type="caution">
    <text evidence="1">The sequence shown here is derived from an EMBL/GenBank/DDBJ whole genome shotgun (WGS) entry which is preliminary data.</text>
</comment>
<dbReference type="Proteomes" id="UP001520878">
    <property type="component" value="Unassembled WGS sequence"/>
</dbReference>
<dbReference type="RefSeq" id="WP_229160561.1">
    <property type="nucleotide sequence ID" value="NZ_JAJEWP010000002.1"/>
</dbReference>
<accession>A0ABS8G8P6</accession>